<organism evidence="2 3">
    <name type="scientific">Magallana gigas</name>
    <name type="common">Pacific oyster</name>
    <name type="synonym">Crassostrea gigas</name>
    <dbReference type="NCBI Taxonomy" id="29159"/>
    <lineage>
        <taxon>Eukaryota</taxon>
        <taxon>Metazoa</taxon>
        <taxon>Spiralia</taxon>
        <taxon>Lophotrochozoa</taxon>
        <taxon>Mollusca</taxon>
        <taxon>Bivalvia</taxon>
        <taxon>Autobranchia</taxon>
        <taxon>Pteriomorphia</taxon>
        <taxon>Ostreida</taxon>
        <taxon>Ostreoidea</taxon>
        <taxon>Ostreidae</taxon>
        <taxon>Magallana</taxon>
    </lineage>
</organism>
<feature type="compositionally biased region" description="Acidic residues" evidence="1">
    <location>
        <begin position="218"/>
        <end position="235"/>
    </location>
</feature>
<dbReference type="Proteomes" id="UP000005408">
    <property type="component" value="Unassembled WGS sequence"/>
</dbReference>
<sequence length="390" mass="43767">MYHEGPSDWPKGSKTSILCWPSKPHTKDTDPYEVQGSVSVGDLVGFQMKYLEFVCEPEDEPAMNTGVLIAAESATRKAINAFQVLMAKGRSFPAKKTSSSGKKTGLTRKDELLNDLLDDFKGKHLDFPRSTAETEGAYFLQIFLGILLKPVVGSSPAWKKAGEVIRQLAECMDAYREYLRKQNETDTQEGRPSLKEVKVKKAKKIHEMDQETVMEAPERDDETEESNQEVLDVDEPSNLSKPELQVMEEPKFADFRLTTAQHARATILCVECRKPRVLYSKHVLTERQKVSLVIILSEFDYTCGAPITPPHHLLHGVVMTRSQMSCASTVEVTYYSGDIGRKDTCCHCGAEGGEISQDYKKQYKTVLPLCNDCYTLGKLPVVSRPFGRKK</sequence>
<dbReference type="AlphaFoldDB" id="A0A8W8I095"/>
<feature type="region of interest" description="Disordered" evidence="1">
    <location>
        <begin position="182"/>
        <end position="240"/>
    </location>
</feature>
<reference evidence="2" key="1">
    <citation type="submission" date="2022-08" db="UniProtKB">
        <authorList>
            <consortium name="EnsemblMetazoa"/>
        </authorList>
    </citation>
    <scope>IDENTIFICATION</scope>
    <source>
        <strain evidence="2">05x7-T-G4-1.051#20</strain>
    </source>
</reference>
<protein>
    <submittedName>
        <fullName evidence="2">Uncharacterized protein</fullName>
    </submittedName>
</protein>
<evidence type="ECO:0000313" key="3">
    <source>
        <dbReference type="Proteomes" id="UP000005408"/>
    </source>
</evidence>
<dbReference type="EnsemblMetazoa" id="G11924.1">
    <property type="protein sequence ID" value="G11924.1:cds"/>
    <property type="gene ID" value="G11924"/>
</dbReference>
<feature type="compositionally biased region" description="Basic and acidic residues" evidence="1">
    <location>
        <begin position="182"/>
        <end position="209"/>
    </location>
</feature>
<evidence type="ECO:0000313" key="2">
    <source>
        <dbReference type="EnsemblMetazoa" id="G11924.1:cds"/>
    </source>
</evidence>
<proteinExistence type="predicted"/>
<feature type="region of interest" description="Disordered" evidence="1">
    <location>
        <begin position="1"/>
        <end position="33"/>
    </location>
</feature>
<accession>A0A8W8I095</accession>
<evidence type="ECO:0000256" key="1">
    <source>
        <dbReference type="SAM" id="MobiDB-lite"/>
    </source>
</evidence>
<name>A0A8W8I095_MAGGI</name>
<keyword evidence="3" id="KW-1185">Reference proteome</keyword>